<protein>
    <recommendedName>
        <fullName evidence="2">Neuregulin C-terminal domain-containing protein</fullName>
    </recommendedName>
</protein>
<evidence type="ECO:0000259" key="2">
    <source>
        <dbReference type="Pfam" id="PF02158"/>
    </source>
</evidence>
<dbReference type="EMBL" id="JBCEZU010000078">
    <property type="protein sequence ID" value="KAK9532991.1"/>
    <property type="molecule type" value="Genomic_DNA"/>
</dbReference>
<sequence length="207" mass="22224">MTTQTQLPHGSKTSPATPGSPPSEMSAPLSSLAISVPSLALSPSGEEERPLLLSNTPQPCKALSRDEQKRTSAHYNHGHVAHSLPPSPLFSMENGYYIGDHDNTAGSHMFSALPEKLLNTNNNINSCSTKRVTNGHVQQNVQSSGDNMLVREKEERQGERTSFLTTDSTTTLLLRAMDSSRTNLASPTNDVADKSSSSTIKLNPVAV</sequence>
<dbReference type="Pfam" id="PF02158">
    <property type="entry name" value="Neuregulin"/>
    <property type="match status" value="1"/>
</dbReference>
<evidence type="ECO:0000256" key="1">
    <source>
        <dbReference type="SAM" id="MobiDB-lite"/>
    </source>
</evidence>
<comment type="caution">
    <text evidence="3">The sequence shown here is derived from an EMBL/GenBank/DDBJ whole genome shotgun (WGS) entry which is preliminary data.</text>
</comment>
<evidence type="ECO:0000313" key="3">
    <source>
        <dbReference type="EMBL" id="KAK9532991.1"/>
    </source>
</evidence>
<evidence type="ECO:0000313" key="4">
    <source>
        <dbReference type="Proteomes" id="UP001488805"/>
    </source>
</evidence>
<feature type="domain" description="Neuregulin C-terminal" evidence="2">
    <location>
        <begin position="1"/>
        <end position="185"/>
    </location>
</feature>
<dbReference type="AlphaFoldDB" id="A0AAW1FEV1"/>
<name>A0AAW1FEV1_ZOAVI</name>
<feature type="compositionally biased region" description="Polar residues" evidence="1">
    <location>
        <begin position="179"/>
        <end position="201"/>
    </location>
</feature>
<gene>
    <name evidence="3" type="ORF">VZT92_010348</name>
</gene>
<proteinExistence type="predicted"/>
<feature type="region of interest" description="Disordered" evidence="1">
    <location>
        <begin position="1"/>
        <end position="73"/>
    </location>
</feature>
<feature type="region of interest" description="Disordered" evidence="1">
    <location>
        <begin position="179"/>
        <end position="207"/>
    </location>
</feature>
<reference evidence="3 4" key="1">
    <citation type="journal article" date="2024" name="Genome Biol. Evol.">
        <title>Chromosome-level genome assembly of the viviparous eelpout Zoarces viviparus.</title>
        <authorList>
            <person name="Fuhrmann N."/>
            <person name="Brasseur M.V."/>
            <person name="Bakowski C.E."/>
            <person name="Podsiadlowski L."/>
            <person name="Prost S."/>
            <person name="Krehenwinkel H."/>
            <person name="Mayer C."/>
        </authorList>
    </citation>
    <scope>NUCLEOTIDE SEQUENCE [LARGE SCALE GENOMIC DNA]</scope>
    <source>
        <strain evidence="3">NO-MEL_2022_Ind0_liver</strain>
    </source>
</reference>
<organism evidence="3 4">
    <name type="scientific">Zoarces viviparus</name>
    <name type="common">Viviparous eelpout</name>
    <name type="synonym">Blennius viviparus</name>
    <dbReference type="NCBI Taxonomy" id="48416"/>
    <lineage>
        <taxon>Eukaryota</taxon>
        <taxon>Metazoa</taxon>
        <taxon>Chordata</taxon>
        <taxon>Craniata</taxon>
        <taxon>Vertebrata</taxon>
        <taxon>Euteleostomi</taxon>
        <taxon>Actinopterygii</taxon>
        <taxon>Neopterygii</taxon>
        <taxon>Teleostei</taxon>
        <taxon>Neoteleostei</taxon>
        <taxon>Acanthomorphata</taxon>
        <taxon>Eupercaria</taxon>
        <taxon>Perciformes</taxon>
        <taxon>Cottioidei</taxon>
        <taxon>Zoarcales</taxon>
        <taxon>Zoarcidae</taxon>
        <taxon>Zoarcinae</taxon>
        <taxon>Zoarces</taxon>
    </lineage>
</organism>
<feature type="compositionally biased region" description="Polar residues" evidence="1">
    <location>
        <begin position="1"/>
        <end position="17"/>
    </location>
</feature>
<keyword evidence="4" id="KW-1185">Reference proteome</keyword>
<dbReference type="Proteomes" id="UP001488805">
    <property type="component" value="Unassembled WGS sequence"/>
</dbReference>
<dbReference type="InterPro" id="IPR002154">
    <property type="entry name" value="Neuregulin_C"/>
</dbReference>
<accession>A0AAW1FEV1</accession>